<sequence>MKVVPLRLAPGDDLRRTLETWMGEQQELAGCVISAVGSLSVAQLRFAGAAEATTIHGELEILSLAGTLSPDGAHLHIAVADSRGAVIGGHLCTGSLVRTTAELVVCLLPEWHFWRELDPATGYPELRISPLAPPVKSLSSSSTIDTVLAPLNAHDLASFFSTGHAGYTNYYTLEPQP</sequence>
<protein>
    <submittedName>
        <fullName evidence="2">DUF296 domain-containing protein</fullName>
    </submittedName>
</protein>
<evidence type="ECO:0000259" key="1">
    <source>
        <dbReference type="PROSITE" id="PS51742"/>
    </source>
</evidence>
<organism evidence="2 3">
    <name type="scientific">Cyanobium usitatum str. Tous</name>
    <dbReference type="NCBI Taxonomy" id="2116684"/>
    <lineage>
        <taxon>Bacteria</taxon>
        <taxon>Bacillati</taxon>
        <taxon>Cyanobacteriota</taxon>
        <taxon>Cyanophyceae</taxon>
        <taxon>Synechococcales</taxon>
        <taxon>Prochlorococcaceae</taxon>
        <taxon>Cyanobium</taxon>
    </lineage>
</organism>
<proteinExistence type="predicted"/>
<dbReference type="CDD" id="cd11378">
    <property type="entry name" value="DUF296"/>
    <property type="match status" value="1"/>
</dbReference>
<accession>A0A2P7MXT8</accession>
<dbReference type="AlphaFoldDB" id="A0A2P7MXT8"/>
<dbReference type="Proteomes" id="UP000243002">
    <property type="component" value="Unassembled WGS sequence"/>
</dbReference>
<name>A0A2P7MXT8_9CYAN</name>
<dbReference type="PROSITE" id="PS51742">
    <property type="entry name" value="PPC"/>
    <property type="match status" value="1"/>
</dbReference>
<evidence type="ECO:0000313" key="2">
    <source>
        <dbReference type="EMBL" id="PSJ06018.1"/>
    </source>
</evidence>
<dbReference type="PANTHER" id="PTHR34988:SF1">
    <property type="entry name" value="DNA-BINDING PROTEIN"/>
    <property type="match status" value="1"/>
</dbReference>
<comment type="caution">
    <text evidence="2">The sequence shown here is derived from an EMBL/GenBank/DDBJ whole genome shotgun (WGS) entry which is preliminary data.</text>
</comment>
<gene>
    <name evidence="2" type="ORF">C7K55_06205</name>
</gene>
<dbReference type="Gene3D" id="3.30.1330.80">
    <property type="entry name" value="Hypothetical protein, similar to alpha- acetolactate decarboxylase, domain 2"/>
    <property type="match status" value="1"/>
</dbReference>
<dbReference type="RefSeq" id="WP_106502536.1">
    <property type="nucleotide sequence ID" value="NZ_PXXO01000005.1"/>
</dbReference>
<dbReference type="InterPro" id="IPR005175">
    <property type="entry name" value="PPC_dom"/>
</dbReference>
<dbReference type="SUPFAM" id="SSF117856">
    <property type="entry name" value="AF0104/ALDC/Ptd012-like"/>
    <property type="match status" value="1"/>
</dbReference>
<dbReference type="EMBL" id="PXXO01000005">
    <property type="protein sequence ID" value="PSJ06018.1"/>
    <property type="molecule type" value="Genomic_DNA"/>
</dbReference>
<dbReference type="Pfam" id="PF03479">
    <property type="entry name" value="PCC"/>
    <property type="match status" value="1"/>
</dbReference>
<reference evidence="2 3" key="1">
    <citation type="journal article" date="2018" name="Environ. Microbiol.">
        <title>Ecological and genomic features of two widespread freshwater picocyanobacteria.</title>
        <authorList>
            <person name="Cabello-Yeves P.J."/>
            <person name="Picazo A."/>
            <person name="Camacho A."/>
            <person name="Callieri C."/>
            <person name="Rosselli R."/>
            <person name="Roda-Garcia J.J."/>
            <person name="Coutinho F.H."/>
            <person name="Rodriguez-Valera F."/>
        </authorList>
    </citation>
    <scope>NUCLEOTIDE SEQUENCE [LARGE SCALE GENOMIC DNA]</scope>
    <source>
        <strain evidence="2 3">Tous</strain>
    </source>
</reference>
<dbReference type="PANTHER" id="PTHR34988">
    <property type="entry name" value="PROTEIN, PUTATIVE-RELATED"/>
    <property type="match status" value="1"/>
</dbReference>
<feature type="domain" description="PPC" evidence="1">
    <location>
        <begin position="1"/>
        <end position="129"/>
    </location>
</feature>
<keyword evidence="3" id="KW-1185">Reference proteome</keyword>
<evidence type="ECO:0000313" key="3">
    <source>
        <dbReference type="Proteomes" id="UP000243002"/>
    </source>
</evidence>
<dbReference type="OrthoDB" id="552202at2"/>